<reference evidence="2 3" key="1">
    <citation type="journal article" date="2018" name="BMC Genomics">
        <title>Comparative genome analyses reveal sequence features reflecting distinct modes of host-adaptation between dicot and monocot powdery mildew.</title>
        <authorList>
            <person name="Wu Y."/>
            <person name="Ma X."/>
            <person name="Pan Z."/>
            <person name="Kale S.D."/>
            <person name="Song Y."/>
            <person name="King H."/>
            <person name="Zhang Q."/>
            <person name="Presley C."/>
            <person name="Deng X."/>
            <person name="Wei C.I."/>
            <person name="Xiao S."/>
        </authorList>
    </citation>
    <scope>NUCLEOTIDE SEQUENCE [LARGE SCALE GENOMIC DNA]</scope>
    <source>
        <strain evidence="2">UMSG3</strain>
    </source>
</reference>
<dbReference type="AlphaFoldDB" id="A0A420I9A5"/>
<dbReference type="EMBL" id="MCBQ01010842">
    <property type="protein sequence ID" value="RKF71114.1"/>
    <property type="molecule type" value="Genomic_DNA"/>
</dbReference>
<feature type="compositionally biased region" description="Basic and acidic residues" evidence="1">
    <location>
        <begin position="137"/>
        <end position="150"/>
    </location>
</feature>
<feature type="region of interest" description="Disordered" evidence="1">
    <location>
        <begin position="131"/>
        <end position="150"/>
    </location>
</feature>
<feature type="compositionally biased region" description="Polar residues" evidence="1">
    <location>
        <begin position="1"/>
        <end position="16"/>
    </location>
</feature>
<accession>A0A420I9A5</accession>
<comment type="caution">
    <text evidence="2">The sequence shown here is derived from an EMBL/GenBank/DDBJ whole genome shotgun (WGS) entry which is preliminary data.</text>
</comment>
<sequence>YWSNLNSIFSESTSLQPEILQHYDSNTSQSPESQGTQTPAPRQSNSSDQNEYPATTQYHSTIDRQPETPDPQPSAPRHHSPENQREHQLADIRSSSSNADPHSESFDFQTVPSSPVSGHIPSLSTDLQVFEPSHSFADQREISAKETSDD</sequence>
<feature type="region of interest" description="Disordered" evidence="1">
    <location>
        <begin position="1"/>
        <end position="126"/>
    </location>
</feature>
<feature type="compositionally biased region" description="Basic and acidic residues" evidence="1">
    <location>
        <begin position="79"/>
        <end position="90"/>
    </location>
</feature>
<organism evidence="2 3">
    <name type="scientific">Golovinomyces cichoracearum</name>
    <dbReference type="NCBI Taxonomy" id="62708"/>
    <lineage>
        <taxon>Eukaryota</taxon>
        <taxon>Fungi</taxon>
        <taxon>Dikarya</taxon>
        <taxon>Ascomycota</taxon>
        <taxon>Pezizomycotina</taxon>
        <taxon>Leotiomycetes</taxon>
        <taxon>Erysiphales</taxon>
        <taxon>Erysiphaceae</taxon>
        <taxon>Golovinomyces</taxon>
    </lineage>
</organism>
<dbReference type="Proteomes" id="UP000283383">
    <property type="component" value="Unassembled WGS sequence"/>
</dbReference>
<evidence type="ECO:0000256" key="1">
    <source>
        <dbReference type="SAM" id="MobiDB-lite"/>
    </source>
</evidence>
<feature type="non-terminal residue" evidence="2">
    <location>
        <position position="150"/>
    </location>
</feature>
<protein>
    <submittedName>
        <fullName evidence="2">Uncharacterized protein</fullName>
    </submittedName>
</protein>
<feature type="compositionally biased region" description="Polar residues" evidence="1">
    <location>
        <begin position="23"/>
        <end position="60"/>
    </location>
</feature>
<feature type="compositionally biased region" description="Polar residues" evidence="1">
    <location>
        <begin position="93"/>
        <end position="126"/>
    </location>
</feature>
<keyword evidence="3" id="KW-1185">Reference proteome</keyword>
<evidence type="ECO:0000313" key="2">
    <source>
        <dbReference type="EMBL" id="RKF71114.1"/>
    </source>
</evidence>
<evidence type="ECO:0000313" key="3">
    <source>
        <dbReference type="Proteomes" id="UP000283383"/>
    </source>
</evidence>
<gene>
    <name evidence="2" type="ORF">GcM3_108021</name>
</gene>
<feature type="non-terminal residue" evidence="2">
    <location>
        <position position="1"/>
    </location>
</feature>
<name>A0A420I9A5_9PEZI</name>
<proteinExistence type="predicted"/>